<keyword evidence="1" id="KW-0472">Membrane</keyword>
<protein>
    <submittedName>
        <fullName evidence="2">Uncharacterized protein</fullName>
    </submittedName>
</protein>
<gene>
    <name evidence="2" type="ORF">SAMN05421850_10182</name>
</gene>
<keyword evidence="1" id="KW-0812">Transmembrane</keyword>
<organism evidence="2 3">
    <name type="scientific">Lutimaribacter saemankumensis</name>
    <dbReference type="NCBI Taxonomy" id="490829"/>
    <lineage>
        <taxon>Bacteria</taxon>
        <taxon>Pseudomonadati</taxon>
        <taxon>Pseudomonadota</taxon>
        <taxon>Alphaproteobacteria</taxon>
        <taxon>Rhodobacterales</taxon>
        <taxon>Roseobacteraceae</taxon>
        <taxon>Lutimaribacter</taxon>
    </lineage>
</organism>
<feature type="transmembrane region" description="Helical" evidence="1">
    <location>
        <begin position="69"/>
        <end position="89"/>
    </location>
</feature>
<keyword evidence="3" id="KW-1185">Reference proteome</keyword>
<dbReference type="STRING" id="490829.SAMN05421850_10182"/>
<evidence type="ECO:0000256" key="1">
    <source>
        <dbReference type="SAM" id="Phobius"/>
    </source>
</evidence>
<feature type="transmembrane region" description="Helical" evidence="1">
    <location>
        <begin position="32"/>
        <end position="49"/>
    </location>
</feature>
<dbReference type="EMBL" id="FNEB01000001">
    <property type="protein sequence ID" value="SDH93669.1"/>
    <property type="molecule type" value="Genomic_DNA"/>
</dbReference>
<sequence length="173" mass="18567">MNLHSAMLIALASAAFFEAAAYLKHRNGARSIGALLLLGALAVVVWLWIPEPAPDRAVFGAAEQGFPVMVAVAAMLISISLGIVARYVFDAERDFDMFALLCPLVVAPLLLLPLIGTLDNGELQPLQLVSLSILSFQNGLFWQKVLASLKLGEKSTLPVSELTERNHDSSVKG</sequence>
<feature type="transmembrane region" description="Helical" evidence="1">
    <location>
        <begin position="6"/>
        <end position="23"/>
    </location>
</feature>
<dbReference type="RefSeq" id="WP_139170446.1">
    <property type="nucleotide sequence ID" value="NZ_FNEB01000001.1"/>
</dbReference>
<dbReference type="AlphaFoldDB" id="A0A1G8GGX8"/>
<name>A0A1G8GGX8_9RHOB</name>
<reference evidence="2 3" key="1">
    <citation type="submission" date="2016-10" db="EMBL/GenBank/DDBJ databases">
        <authorList>
            <person name="de Groot N.N."/>
        </authorList>
    </citation>
    <scope>NUCLEOTIDE SEQUENCE [LARGE SCALE GENOMIC DNA]</scope>
    <source>
        <strain evidence="2 3">DSM 28010</strain>
    </source>
</reference>
<proteinExistence type="predicted"/>
<keyword evidence="1" id="KW-1133">Transmembrane helix</keyword>
<evidence type="ECO:0000313" key="2">
    <source>
        <dbReference type="EMBL" id="SDH93669.1"/>
    </source>
</evidence>
<accession>A0A1G8GGX8</accession>
<evidence type="ECO:0000313" key="3">
    <source>
        <dbReference type="Proteomes" id="UP000199340"/>
    </source>
</evidence>
<feature type="transmembrane region" description="Helical" evidence="1">
    <location>
        <begin position="98"/>
        <end position="118"/>
    </location>
</feature>
<dbReference type="Proteomes" id="UP000199340">
    <property type="component" value="Unassembled WGS sequence"/>
</dbReference>